<organism evidence="1 3">
    <name type="scientific">Actinia tenebrosa</name>
    <name type="common">Australian red waratah sea anemone</name>
    <dbReference type="NCBI Taxonomy" id="6105"/>
    <lineage>
        <taxon>Eukaryota</taxon>
        <taxon>Metazoa</taxon>
        <taxon>Cnidaria</taxon>
        <taxon>Anthozoa</taxon>
        <taxon>Hexacorallia</taxon>
        <taxon>Actiniaria</taxon>
        <taxon>Actiniidae</taxon>
        <taxon>Actinia</taxon>
    </lineage>
</organism>
<evidence type="ECO:0000313" key="2">
    <source>
        <dbReference type="RefSeq" id="XP_031567093.1"/>
    </source>
</evidence>
<dbReference type="OrthoDB" id="5981899at2759"/>
<dbReference type="GeneID" id="116302040"/>
<reference evidence="2 3" key="1">
    <citation type="submission" date="2025-04" db="UniProtKB">
        <authorList>
            <consortium name="RefSeq"/>
        </authorList>
    </citation>
    <scope>IDENTIFICATION</scope>
    <source>
        <tissue evidence="2 3">Tentacle</tissue>
    </source>
</reference>
<keyword evidence="1" id="KW-1185">Reference proteome</keyword>
<evidence type="ECO:0000313" key="3">
    <source>
        <dbReference type="RefSeq" id="XP_031567094.1"/>
    </source>
</evidence>
<accession>A0A6P8IJX5</accession>
<dbReference type="Proteomes" id="UP000515163">
    <property type="component" value="Unplaced"/>
</dbReference>
<sequence length="123" mass="14210">MNFKLAILHPQLATFQYPFDLVYKYELNQSPQNTKLVRELYSGKSHVDELVARIRRAYPKSLTLPMGRKLNESELDDQAKTLLTTVQHLTHVAPTPANVKIYRNFVIVNVFIEAIRMIDPCIP</sequence>
<name>A0A6P8IJX5_ACTTE</name>
<protein>
    <submittedName>
        <fullName evidence="2 3">Uncharacterized protein LOC116302040</fullName>
    </submittedName>
</protein>
<proteinExistence type="predicted"/>
<dbReference type="KEGG" id="aten:116302040"/>
<gene>
    <name evidence="2 3" type="primary">LOC116302040</name>
</gene>
<dbReference type="RefSeq" id="XP_031567094.1">
    <property type="nucleotide sequence ID" value="XM_031711234.1"/>
</dbReference>
<dbReference type="AlphaFoldDB" id="A0A6P8IJX5"/>
<evidence type="ECO:0000313" key="1">
    <source>
        <dbReference type="Proteomes" id="UP000515163"/>
    </source>
</evidence>
<dbReference type="RefSeq" id="XP_031567093.1">
    <property type="nucleotide sequence ID" value="XM_031711233.1"/>
</dbReference>